<feature type="domain" description="HTH myb-type" evidence="4">
    <location>
        <begin position="14"/>
        <end position="69"/>
    </location>
</feature>
<sequence length="171" mass="19831">MTSSDESDTSECKHKIISKRPFTLHEDQLLIRYIMLNGPTNWSMLASMLTNRTPKQCRERWHNHLNPNINKGPWTYAEDLILAQKQHELGNKWADIARFLPGRTDTLVKNRWNTSVKARSNELLFNVPACPQQPAQDQFSNWLSSLTAPKKFDDSFLTIPPLLQRPKSQVF</sequence>
<dbReference type="KEGG" id="tva:4751283"/>
<evidence type="ECO:0000256" key="1">
    <source>
        <dbReference type="ARBA" id="ARBA00022737"/>
    </source>
</evidence>
<dbReference type="Gene3D" id="1.10.10.60">
    <property type="entry name" value="Homeodomain-like"/>
    <property type="match status" value="2"/>
</dbReference>
<dbReference type="PROSITE" id="PS51294">
    <property type="entry name" value="HTH_MYB"/>
    <property type="match status" value="2"/>
</dbReference>
<evidence type="ECO:0000259" key="3">
    <source>
        <dbReference type="PROSITE" id="PS50090"/>
    </source>
</evidence>
<gene>
    <name evidence="5" type="ORF">TVAG_361180</name>
</gene>
<dbReference type="InterPro" id="IPR050560">
    <property type="entry name" value="MYB_TF"/>
</dbReference>
<dbReference type="CDD" id="cd00167">
    <property type="entry name" value="SANT"/>
    <property type="match status" value="2"/>
</dbReference>
<protein>
    <recommendedName>
        <fullName evidence="7">Myb-like DNA-binding domain containing protein</fullName>
    </recommendedName>
</protein>
<reference evidence="5" key="2">
    <citation type="journal article" date="2007" name="Science">
        <title>Draft genome sequence of the sexually transmitted pathogen Trichomonas vaginalis.</title>
        <authorList>
            <person name="Carlton J.M."/>
            <person name="Hirt R.P."/>
            <person name="Silva J.C."/>
            <person name="Delcher A.L."/>
            <person name="Schatz M."/>
            <person name="Zhao Q."/>
            <person name="Wortman J.R."/>
            <person name="Bidwell S.L."/>
            <person name="Alsmark U.C.M."/>
            <person name="Besteiro S."/>
            <person name="Sicheritz-Ponten T."/>
            <person name="Noel C.J."/>
            <person name="Dacks J.B."/>
            <person name="Foster P.G."/>
            <person name="Simillion C."/>
            <person name="Van de Peer Y."/>
            <person name="Miranda-Saavedra D."/>
            <person name="Barton G.J."/>
            <person name="Westrop G.D."/>
            <person name="Mueller S."/>
            <person name="Dessi D."/>
            <person name="Fiori P.L."/>
            <person name="Ren Q."/>
            <person name="Paulsen I."/>
            <person name="Zhang H."/>
            <person name="Bastida-Corcuera F.D."/>
            <person name="Simoes-Barbosa A."/>
            <person name="Brown M.T."/>
            <person name="Hayes R.D."/>
            <person name="Mukherjee M."/>
            <person name="Okumura C.Y."/>
            <person name="Schneider R."/>
            <person name="Smith A.J."/>
            <person name="Vanacova S."/>
            <person name="Villalvazo M."/>
            <person name="Haas B.J."/>
            <person name="Pertea M."/>
            <person name="Feldblyum T.V."/>
            <person name="Utterback T.R."/>
            <person name="Shu C.L."/>
            <person name="Osoegawa K."/>
            <person name="de Jong P.J."/>
            <person name="Hrdy I."/>
            <person name="Horvathova L."/>
            <person name="Zubacova Z."/>
            <person name="Dolezal P."/>
            <person name="Malik S.B."/>
            <person name="Logsdon J.M. Jr."/>
            <person name="Henze K."/>
            <person name="Gupta A."/>
            <person name="Wang C.C."/>
            <person name="Dunne R.L."/>
            <person name="Upcroft J.A."/>
            <person name="Upcroft P."/>
            <person name="White O."/>
            <person name="Salzberg S.L."/>
            <person name="Tang P."/>
            <person name="Chiu C.-H."/>
            <person name="Lee Y.-S."/>
            <person name="Embley T.M."/>
            <person name="Coombs G.H."/>
            <person name="Mottram J.C."/>
            <person name="Tachezy J."/>
            <person name="Fraser-Liggett C.M."/>
            <person name="Johnson P.J."/>
        </authorList>
    </citation>
    <scope>NUCLEOTIDE SEQUENCE [LARGE SCALE GENOMIC DNA]</scope>
    <source>
        <strain evidence="5">G3</strain>
    </source>
</reference>
<dbReference type="EMBL" id="DS113905">
    <property type="protein sequence ID" value="EAX93563.1"/>
    <property type="molecule type" value="Genomic_DNA"/>
</dbReference>
<dbReference type="SUPFAM" id="SSF46689">
    <property type="entry name" value="Homeodomain-like"/>
    <property type="match status" value="1"/>
</dbReference>
<dbReference type="OrthoDB" id="2143914at2759"/>
<evidence type="ECO:0000259" key="4">
    <source>
        <dbReference type="PROSITE" id="PS51294"/>
    </source>
</evidence>
<dbReference type="GO" id="GO:0006355">
    <property type="term" value="P:regulation of DNA-templated transcription"/>
    <property type="evidence" value="ECO:0000318"/>
    <property type="project" value="GO_Central"/>
</dbReference>
<dbReference type="Proteomes" id="UP000001542">
    <property type="component" value="Unassembled WGS sequence"/>
</dbReference>
<evidence type="ECO:0008006" key="7">
    <source>
        <dbReference type="Google" id="ProtNLM"/>
    </source>
</evidence>
<keyword evidence="1" id="KW-0677">Repeat</keyword>
<dbReference type="eggNOG" id="KOG0048">
    <property type="taxonomic scope" value="Eukaryota"/>
</dbReference>
<dbReference type="PANTHER" id="PTHR45614">
    <property type="entry name" value="MYB PROTEIN-RELATED"/>
    <property type="match status" value="1"/>
</dbReference>
<feature type="domain" description="Myb-like" evidence="3">
    <location>
        <begin position="66"/>
        <end position="116"/>
    </location>
</feature>
<dbReference type="AlphaFoldDB" id="A2FNF5"/>
<evidence type="ECO:0000256" key="2">
    <source>
        <dbReference type="ARBA" id="ARBA00023125"/>
    </source>
</evidence>
<dbReference type="InterPro" id="IPR001005">
    <property type="entry name" value="SANT/Myb"/>
</dbReference>
<feature type="domain" description="HTH myb-type" evidence="4">
    <location>
        <begin position="70"/>
        <end position="120"/>
    </location>
</feature>
<reference evidence="5" key="1">
    <citation type="submission" date="2006-10" db="EMBL/GenBank/DDBJ databases">
        <authorList>
            <person name="Amadeo P."/>
            <person name="Zhao Q."/>
            <person name="Wortman J."/>
            <person name="Fraser-Liggett C."/>
            <person name="Carlton J."/>
        </authorList>
    </citation>
    <scope>NUCLEOTIDE SEQUENCE</scope>
    <source>
        <strain evidence="5">G3</strain>
    </source>
</reference>
<dbReference type="RefSeq" id="XP_001306493.1">
    <property type="nucleotide sequence ID" value="XM_001306492.1"/>
</dbReference>
<evidence type="ECO:0000313" key="6">
    <source>
        <dbReference type="Proteomes" id="UP000001542"/>
    </source>
</evidence>
<keyword evidence="2" id="KW-0238">DNA-binding</keyword>
<evidence type="ECO:0000313" key="5">
    <source>
        <dbReference type="EMBL" id="EAX93563.1"/>
    </source>
</evidence>
<name>A2FNF5_TRIV3</name>
<dbReference type="InterPro" id="IPR017930">
    <property type="entry name" value="Myb_dom"/>
</dbReference>
<dbReference type="Pfam" id="PF13921">
    <property type="entry name" value="Myb_DNA-bind_6"/>
    <property type="match status" value="1"/>
</dbReference>
<accession>A2FNF5</accession>
<keyword evidence="6" id="KW-1185">Reference proteome</keyword>
<dbReference type="GO" id="GO:0005634">
    <property type="term" value="C:nucleus"/>
    <property type="evidence" value="ECO:0000318"/>
    <property type="project" value="GO_Central"/>
</dbReference>
<organism evidence="5 6">
    <name type="scientific">Trichomonas vaginalis (strain ATCC PRA-98 / G3)</name>
    <dbReference type="NCBI Taxonomy" id="412133"/>
    <lineage>
        <taxon>Eukaryota</taxon>
        <taxon>Metamonada</taxon>
        <taxon>Parabasalia</taxon>
        <taxon>Trichomonadida</taxon>
        <taxon>Trichomonadidae</taxon>
        <taxon>Trichomonas</taxon>
    </lineage>
</organism>
<dbReference type="STRING" id="5722.A2FNF5"/>
<dbReference type="VEuPathDB" id="TrichDB:TVAG_361180"/>
<dbReference type="GO" id="GO:0000978">
    <property type="term" value="F:RNA polymerase II cis-regulatory region sequence-specific DNA binding"/>
    <property type="evidence" value="ECO:0000318"/>
    <property type="project" value="GO_Central"/>
</dbReference>
<dbReference type="PANTHER" id="PTHR45614:SF25">
    <property type="entry name" value="MYB PROTEIN"/>
    <property type="match status" value="1"/>
</dbReference>
<dbReference type="OMA" id="WTMFEDA"/>
<dbReference type="FunFam" id="1.10.10.60:FF:000010">
    <property type="entry name" value="Transcriptional activator Myb isoform A"/>
    <property type="match status" value="1"/>
</dbReference>
<dbReference type="PROSITE" id="PS50090">
    <property type="entry name" value="MYB_LIKE"/>
    <property type="match status" value="2"/>
</dbReference>
<proteinExistence type="predicted"/>
<dbReference type="VEuPathDB" id="TrichDB:TVAGG3_0872660"/>
<dbReference type="SMART" id="SM00717">
    <property type="entry name" value="SANT"/>
    <property type="match status" value="2"/>
</dbReference>
<dbReference type="SMR" id="A2FNF5"/>
<feature type="domain" description="Myb-like" evidence="3">
    <location>
        <begin position="14"/>
        <end position="65"/>
    </location>
</feature>
<dbReference type="InParanoid" id="A2FNF5"/>
<dbReference type="InterPro" id="IPR009057">
    <property type="entry name" value="Homeodomain-like_sf"/>
</dbReference>
<dbReference type="GO" id="GO:0000981">
    <property type="term" value="F:DNA-binding transcription factor activity, RNA polymerase II-specific"/>
    <property type="evidence" value="ECO:0000318"/>
    <property type="project" value="GO_Central"/>
</dbReference>